<name>A0A9P8WHK3_9HYPO</name>
<dbReference type="AlphaFoldDB" id="A0A9P8WHK3"/>
<keyword evidence="2" id="KW-1185">Reference proteome</keyword>
<protein>
    <submittedName>
        <fullName evidence="1">Uncharacterized protein</fullName>
    </submittedName>
</protein>
<evidence type="ECO:0000313" key="1">
    <source>
        <dbReference type="EMBL" id="KAH6899740.1"/>
    </source>
</evidence>
<organism evidence="1 2">
    <name type="scientific">Thelonectria olida</name>
    <dbReference type="NCBI Taxonomy" id="1576542"/>
    <lineage>
        <taxon>Eukaryota</taxon>
        <taxon>Fungi</taxon>
        <taxon>Dikarya</taxon>
        <taxon>Ascomycota</taxon>
        <taxon>Pezizomycotina</taxon>
        <taxon>Sordariomycetes</taxon>
        <taxon>Hypocreomycetidae</taxon>
        <taxon>Hypocreales</taxon>
        <taxon>Nectriaceae</taxon>
        <taxon>Thelonectria</taxon>
    </lineage>
</organism>
<proteinExistence type="predicted"/>
<accession>A0A9P8WHK3</accession>
<sequence>MLAGTTTNFLQWQYFKEGQDRVGEKLINALLRLRGLSIKIPPQVTFWFLMVLNVSFSSDVGRRHDMWFDEVIETMGISTWGEAREVLKSLIWIDGLHDLKGKAVFEIFHLGVK</sequence>
<evidence type="ECO:0000313" key="2">
    <source>
        <dbReference type="Proteomes" id="UP000777438"/>
    </source>
</evidence>
<comment type="caution">
    <text evidence="1">The sequence shown here is derived from an EMBL/GenBank/DDBJ whole genome shotgun (WGS) entry which is preliminary data.</text>
</comment>
<dbReference type="Proteomes" id="UP000777438">
    <property type="component" value="Unassembled WGS sequence"/>
</dbReference>
<dbReference type="OrthoDB" id="4158087at2759"/>
<gene>
    <name evidence="1" type="ORF">B0T10DRAFT_4199</name>
</gene>
<dbReference type="EMBL" id="JAGPYM010000001">
    <property type="protein sequence ID" value="KAH6899740.1"/>
    <property type="molecule type" value="Genomic_DNA"/>
</dbReference>
<reference evidence="1 2" key="1">
    <citation type="journal article" date="2021" name="Nat. Commun.">
        <title>Genetic determinants of endophytism in the Arabidopsis root mycobiome.</title>
        <authorList>
            <person name="Mesny F."/>
            <person name="Miyauchi S."/>
            <person name="Thiergart T."/>
            <person name="Pickel B."/>
            <person name="Atanasova L."/>
            <person name="Karlsson M."/>
            <person name="Huettel B."/>
            <person name="Barry K.W."/>
            <person name="Haridas S."/>
            <person name="Chen C."/>
            <person name="Bauer D."/>
            <person name="Andreopoulos W."/>
            <person name="Pangilinan J."/>
            <person name="LaButti K."/>
            <person name="Riley R."/>
            <person name="Lipzen A."/>
            <person name="Clum A."/>
            <person name="Drula E."/>
            <person name="Henrissat B."/>
            <person name="Kohler A."/>
            <person name="Grigoriev I.V."/>
            <person name="Martin F.M."/>
            <person name="Hacquard S."/>
        </authorList>
    </citation>
    <scope>NUCLEOTIDE SEQUENCE [LARGE SCALE GENOMIC DNA]</scope>
    <source>
        <strain evidence="1 2">MPI-CAGE-CH-0241</strain>
    </source>
</reference>